<evidence type="ECO:0000313" key="8">
    <source>
        <dbReference type="Proteomes" id="UP000283442"/>
    </source>
</evidence>
<dbReference type="GO" id="GO:0004795">
    <property type="term" value="F:threonine synthase activity"/>
    <property type="evidence" value="ECO:0007669"/>
    <property type="project" value="UniProtKB-UniRule"/>
</dbReference>
<dbReference type="Pfam" id="PF24857">
    <property type="entry name" value="THR4_C"/>
    <property type="match status" value="1"/>
</dbReference>
<dbReference type="OrthoDB" id="9763107at2"/>
<dbReference type="GO" id="GO:0009088">
    <property type="term" value="P:threonine biosynthetic process"/>
    <property type="evidence" value="ECO:0007669"/>
    <property type="project" value="UniProtKB-UniRule"/>
</dbReference>
<dbReference type="AlphaFoldDB" id="A0A414P019"/>
<dbReference type="EC" id="4.2.3.1" evidence="4"/>
<dbReference type="Gene3D" id="3.40.50.1100">
    <property type="match status" value="2"/>
</dbReference>
<comment type="similarity">
    <text evidence="2">Belongs to the threonine synthase family.</text>
</comment>
<reference evidence="7 8" key="1">
    <citation type="submission" date="2018-08" db="EMBL/GenBank/DDBJ databases">
        <title>A genome reference for cultivated species of the human gut microbiota.</title>
        <authorList>
            <person name="Zou Y."/>
            <person name="Xue W."/>
            <person name="Luo G."/>
        </authorList>
    </citation>
    <scope>NUCLEOTIDE SEQUENCE [LARGE SCALE GENOMIC DNA]</scope>
    <source>
        <strain evidence="7 8">AM25-21AC</strain>
    </source>
</reference>
<dbReference type="InterPro" id="IPR004450">
    <property type="entry name" value="Thr_synthase-like"/>
</dbReference>
<feature type="modified residue" description="N6-(pyridoxal phosphate)lysine" evidence="5">
    <location>
        <position position="119"/>
    </location>
</feature>
<evidence type="ECO:0000256" key="1">
    <source>
        <dbReference type="ARBA" id="ARBA00001933"/>
    </source>
</evidence>
<dbReference type="PANTHER" id="PTHR43515">
    <property type="entry name" value="THREONINE SYNTHASE-LIKE 1"/>
    <property type="match status" value="1"/>
</dbReference>
<dbReference type="InterPro" id="IPR036052">
    <property type="entry name" value="TrpB-like_PALP_sf"/>
</dbReference>
<evidence type="ECO:0000259" key="6">
    <source>
        <dbReference type="Pfam" id="PF14821"/>
    </source>
</evidence>
<comment type="cofactor">
    <cofactor evidence="1 5">
        <name>pyridoxal 5'-phosphate</name>
        <dbReference type="ChEBI" id="CHEBI:597326"/>
    </cofactor>
</comment>
<dbReference type="GO" id="GO:0005737">
    <property type="term" value="C:cytoplasm"/>
    <property type="evidence" value="ECO:0007669"/>
    <property type="project" value="TreeGrafter"/>
</dbReference>
<dbReference type="CDD" id="cd01560">
    <property type="entry name" value="Thr-synth_2"/>
    <property type="match status" value="1"/>
</dbReference>
<protein>
    <recommendedName>
        <fullName evidence="4">Threonine synthase</fullName>
        <ecNumber evidence="4">4.2.3.1</ecNumber>
    </recommendedName>
</protein>
<dbReference type="Gene3D" id="3.90.1380.10">
    <property type="entry name" value="Threonine synthase, N-terminal domain"/>
    <property type="match status" value="1"/>
</dbReference>
<keyword evidence="3 5" id="KW-0663">Pyridoxal phosphate</keyword>
<dbReference type="SUPFAM" id="SSF53686">
    <property type="entry name" value="Tryptophan synthase beta subunit-like PLP-dependent enzymes"/>
    <property type="match status" value="1"/>
</dbReference>
<dbReference type="InterPro" id="IPR037158">
    <property type="entry name" value="Thr_synth_N_sf"/>
</dbReference>
<dbReference type="InterPro" id="IPR029144">
    <property type="entry name" value="Thr_synth_N"/>
</dbReference>
<sequence>MKKEAIVLKYSSTRGNAEQLDSAKAIIRGLAADSGLFVPDAMPQVDMAFIEGLKALSYEERAEKVLGLFLTDYTAEELAGCVTRAYANGRFDTEKHAPVKAVGEKSVLELWHGPTSAFKDMALQLLPQLMSTALKKTGEKDEVLILVATSGDTGKAALEGFRDVPQIRIMVFYPQGGVSRIQQLQMLTQEGSNVNVTAVTGNFDDAQSGVKRIFGDKDFNEALAAKGIRLSSANSINWGRLVPQIVYYFSAYADLLSAGTIEPGEAIDFTVPTGNFGDILAGFYAKCMGLPVHKLICASNANNVLTDFLRTGVYDRQRDFFKTISPSMDILISSNLERLLYHMTEDKAKVADWMQQLQQQGRYDVGSELLAKIQETFWADWTSDEDTEACIAEVYRKHHYVADPHTAVAWSVAEKYQQATGDAHHMVVVSTASPYKFNGSVLDALGVKTQGVDEFTLLDELQQRNEDPIPEGLASLRKKAVRHDGVCAPATMEKAVMLFASADSVQE</sequence>
<organism evidence="7 8">
    <name type="scientific">Mitsuokella multacida</name>
    <dbReference type="NCBI Taxonomy" id="52226"/>
    <lineage>
        <taxon>Bacteria</taxon>
        <taxon>Bacillati</taxon>
        <taxon>Bacillota</taxon>
        <taxon>Negativicutes</taxon>
        <taxon>Selenomonadales</taxon>
        <taxon>Selenomonadaceae</taxon>
        <taxon>Mitsuokella</taxon>
    </lineage>
</organism>
<accession>A0A414P019</accession>
<dbReference type="NCBIfam" id="TIGR00260">
    <property type="entry name" value="thrC"/>
    <property type="match status" value="1"/>
</dbReference>
<evidence type="ECO:0000256" key="4">
    <source>
        <dbReference type="NCBIfam" id="TIGR00260"/>
    </source>
</evidence>
<dbReference type="PANTHER" id="PTHR43515:SF1">
    <property type="entry name" value="THREONINE SYNTHASE-LIKE 1"/>
    <property type="match status" value="1"/>
</dbReference>
<gene>
    <name evidence="7" type="ORF">DW674_01195</name>
</gene>
<evidence type="ECO:0000313" key="7">
    <source>
        <dbReference type="EMBL" id="RHF53507.1"/>
    </source>
</evidence>
<comment type="caution">
    <text evidence="7">The sequence shown here is derived from an EMBL/GenBank/DDBJ whole genome shotgun (WGS) entry which is preliminary data.</text>
</comment>
<proteinExistence type="inferred from homology"/>
<evidence type="ECO:0000256" key="2">
    <source>
        <dbReference type="ARBA" id="ARBA00005517"/>
    </source>
</evidence>
<evidence type="ECO:0000256" key="3">
    <source>
        <dbReference type="ARBA" id="ARBA00022898"/>
    </source>
</evidence>
<feature type="domain" description="Threonine synthase N-terminal" evidence="6">
    <location>
        <begin position="9"/>
        <end position="86"/>
    </location>
</feature>
<dbReference type="EMBL" id="QRHE01000001">
    <property type="protein sequence ID" value="RHF53507.1"/>
    <property type="molecule type" value="Genomic_DNA"/>
</dbReference>
<dbReference type="Proteomes" id="UP000283442">
    <property type="component" value="Unassembled WGS sequence"/>
</dbReference>
<keyword evidence="7" id="KW-0456">Lyase</keyword>
<evidence type="ECO:0000256" key="5">
    <source>
        <dbReference type="PIRSR" id="PIRSR604450-51"/>
    </source>
</evidence>
<dbReference type="Pfam" id="PF14821">
    <property type="entry name" value="Thr_synth_N"/>
    <property type="match status" value="1"/>
</dbReference>
<name>A0A414P019_9FIRM</name>
<dbReference type="RefSeq" id="WP_118174580.1">
    <property type="nucleotide sequence ID" value="NZ_JAQEAO010000074.1"/>
</dbReference>